<accession>A0ACC1WW79</accession>
<dbReference type="Proteomes" id="UP001164539">
    <property type="component" value="Chromosome 13"/>
</dbReference>
<evidence type="ECO:0000313" key="2">
    <source>
        <dbReference type="Proteomes" id="UP001164539"/>
    </source>
</evidence>
<name>A0ACC1WW79_MELAZ</name>
<sequence length="173" mass="20076">MTIGYRKPPHYTADADARESKNDYKEIIIKPKGLNIVWGNDSRYWRLPELDSDPVELVQVSWLEVTGSAKLRKNKTYEISFKVSLKDDAFGWSSCPVFLMAKLSKKGKYIWKRINQIEADQGGQFEIPKDDKFQVTVPDEDDKTELFFGLYEVWSGKWKGGLKIHEVLIKRVD</sequence>
<protein>
    <submittedName>
        <fullName evidence="1">Phloem protein 2-like protein</fullName>
    </submittedName>
</protein>
<comment type="caution">
    <text evidence="1">The sequence shown here is derived from an EMBL/GenBank/DDBJ whole genome shotgun (WGS) entry which is preliminary data.</text>
</comment>
<dbReference type="EMBL" id="CM051406">
    <property type="protein sequence ID" value="KAJ4702563.1"/>
    <property type="molecule type" value="Genomic_DNA"/>
</dbReference>
<organism evidence="1 2">
    <name type="scientific">Melia azedarach</name>
    <name type="common">Chinaberry tree</name>
    <dbReference type="NCBI Taxonomy" id="155640"/>
    <lineage>
        <taxon>Eukaryota</taxon>
        <taxon>Viridiplantae</taxon>
        <taxon>Streptophyta</taxon>
        <taxon>Embryophyta</taxon>
        <taxon>Tracheophyta</taxon>
        <taxon>Spermatophyta</taxon>
        <taxon>Magnoliopsida</taxon>
        <taxon>eudicotyledons</taxon>
        <taxon>Gunneridae</taxon>
        <taxon>Pentapetalae</taxon>
        <taxon>rosids</taxon>
        <taxon>malvids</taxon>
        <taxon>Sapindales</taxon>
        <taxon>Meliaceae</taxon>
        <taxon>Melia</taxon>
    </lineage>
</organism>
<proteinExistence type="predicted"/>
<evidence type="ECO:0000313" key="1">
    <source>
        <dbReference type="EMBL" id="KAJ4702563.1"/>
    </source>
</evidence>
<gene>
    <name evidence="1" type="ORF">OWV82_022598</name>
</gene>
<reference evidence="1 2" key="1">
    <citation type="journal article" date="2023" name="Science">
        <title>Complex scaffold remodeling in plant triterpene biosynthesis.</title>
        <authorList>
            <person name="De La Pena R."/>
            <person name="Hodgson H."/>
            <person name="Liu J.C."/>
            <person name="Stephenson M.J."/>
            <person name="Martin A.C."/>
            <person name="Owen C."/>
            <person name="Harkess A."/>
            <person name="Leebens-Mack J."/>
            <person name="Jimenez L.E."/>
            <person name="Osbourn A."/>
            <person name="Sattely E.S."/>
        </authorList>
    </citation>
    <scope>NUCLEOTIDE SEQUENCE [LARGE SCALE GENOMIC DNA]</scope>
    <source>
        <strain evidence="2">cv. JPN11</strain>
        <tissue evidence="1">Leaf</tissue>
    </source>
</reference>
<keyword evidence="2" id="KW-1185">Reference proteome</keyword>